<feature type="coiled-coil region" evidence="1">
    <location>
        <begin position="87"/>
        <end position="121"/>
    </location>
</feature>
<evidence type="ECO:0000256" key="1">
    <source>
        <dbReference type="SAM" id="Coils"/>
    </source>
</evidence>
<feature type="compositionally biased region" description="Basic and acidic residues" evidence="2">
    <location>
        <begin position="27"/>
        <end position="42"/>
    </location>
</feature>
<gene>
    <name evidence="4" type="ORF">LKD47_04895</name>
</gene>
<keyword evidence="3" id="KW-0472">Membrane</keyword>
<keyword evidence="3" id="KW-0812">Transmembrane</keyword>
<dbReference type="RefSeq" id="WP_022243371.1">
    <property type="nucleotide sequence ID" value="NZ_JAJEQW010000003.1"/>
</dbReference>
<comment type="caution">
    <text evidence="4">The sequence shown here is derived from an EMBL/GenBank/DDBJ whole genome shotgun (WGS) entry which is preliminary data.</text>
</comment>
<dbReference type="AlphaFoldDB" id="A0AAW4WG95"/>
<sequence>MEKTRRNYRTQTYIDGNTVRKLEAAPDYRREQEEKQREEIRQRNRRMAQKNQEKSAHMDLGYVAFLSVSLLVMCVAAVLYIRLQSGITTHLKTISALESQVAELKADNDAAEKRIETAVDLSTIKDIAMNQLGMSYAGPDQIIHYTVDKEDYMNQFEDIPNK</sequence>
<dbReference type="EMBL" id="JAJEQW010000003">
    <property type="protein sequence ID" value="MCC2241646.1"/>
    <property type="molecule type" value="Genomic_DNA"/>
</dbReference>
<evidence type="ECO:0000313" key="4">
    <source>
        <dbReference type="EMBL" id="MCC2241646.1"/>
    </source>
</evidence>
<keyword evidence="3" id="KW-1133">Transmembrane helix</keyword>
<keyword evidence="1" id="KW-0175">Coiled coil</keyword>
<reference evidence="4" key="1">
    <citation type="submission" date="2021-10" db="EMBL/GenBank/DDBJ databases">
        <title>Anaerobic single-cell dispensing facilitates the cultivation of human gut bacteria.</title>
        <authorList>
            <person name="Afrizal A."/>
        </authorList>
    </citation>
    <scope>NUCLEOTIDE SEQUENCE</scope>
    <source>
        <strain evidence="4">CLA-AA-H204</strain>
    </source>
</reference>
<evidence type="ECO:0000313" key="5">
    <source>
        <dbReference type="Proteomes" id="UP001198893"/>
    </source>
</evidence>
<evidence type="ECO:0000256" key="2">
    <source>
        <dbReference type="SAM" id="MobiDB-lite"/>
    </source>
</evidence>
<evidence type="ECO:0000256" key="3">
    <source>
        <dbReference type="SAM" id="Phobius"/>
    </source>
</evidence>
<feature type="transmembrane region" description="Helical" evidence="3">
    <location>
        <begin position="60"/>
        <end position="81"/>
    </location>
</feature>
<protein>
    <recommendedName>
        <fullName evidence="6">Cell division protein FtsL</fullName>
    </recommendedName>
</protein>
<evidence type="ECO:0008006" key="6">
    <source>
        <dbReference type="Google" id="ProtNLM"/>
    </source>
</evidence>
<proteinExistence type="predicted"/>
<dbReference type="Proteomes" id="UP001198893">
    <property type="component" value="Unassembled WGS sequence"/>
</dbReference>
<name>A0AAW4WG95_9FIRM</name>
<organism evidence="4 5">
    <name type="scientific">Roseburia amylophila</name>
    <dbReference type="NCBI Taxonomy" id="2981794"/>
    <lineage>
        <taxon>Bacteria</taxon>
        <taxon>Bacillati</taxon>
        <taxon>Bacillota</taxon>
        <taxon>Clostridia</taxon>
        <taxon>Lachnospirales</taxon>
        <taxon>Lachnospiraceae</taxon>
        <taxon>Roseburia</taxon>
    </lineage>
</organism>
<feature type="region of interest" description="Disordered" evidence="2">
    <location>
        <begin position="27"/>
        <end position="53"/>
    </location>
</feature>
<accession>A0AAW4WG95</accession>